<keyword evidence="3" id="KW-1185">Reference proteome</keyword>
<feature type="compositionally biased region" description="Basic and acidic residues" evidence="1">
    <location>
        <begin position="94"/>
        <end position="142"/>
    </location>
</feature>
<dbReference type="Proteomes" id="UP000469440">
    <property type="component" value="Unassembled WGS sequence"/>
</dbReference>
<gene>
    <name evidence="2" type="ORF">CAFE_39030</name>
</gene>
<dbReference type="EMBL" id="VWXL01000111">
    <property type="protein sequence ID" value="MVB13147.1"/>
    <property type="molecule type" value="Genomic_DNA"/>
</dbReference>
<dbReference type="RefSeq" id="WP_156991533.1">
    <property type="nucleotide sequence ID" value="NZ_VWXL01000111.1"/>
</dbReference>
<name>A0A6N8I5W7_9FIRM</name>
<evidence type="ECO:0000313" key="3">
    <source>
        <dbReference type="Proteomes" id="UP000469440"/>
    </source>
</evidence>
<protein>
    <submittedName>
        <fullName evidence="2">Uncharacterized protein</fullName>
    </submittedName>
</protein>
<accession>A0A6N8I5W7</accession>
<sequence length="176" mass="18900">MSDKTKRRLAIAGASVICIALVIAIGIRFAKEPVRPDASSQEPVSSSDVAPDIQNNTKEKEVVVSPQPTPEPESSETLPPQTDLPEQKLQPDPVKPEAPAKPELPKDADTKNPAKPPEYKPEDTEKKPAAESKAQGGEKKDGQIYVPGFGWIDDIGEGQGSTADDMYENGNKIGEM</sequence>
<feature type="compositionally biased region" description="Polar residues" evidence="1">
    <location>
        <begin position="38"/>
        <end position="56"/>
    </location>
</feature>
<reference evidence="2 3" key="1">
    <citation type="submission" date="2019-09" db="EMBL/GenBank/DDBJ databases">
        <title>Genome sequence of Clostridium sp. EA1.</title>
        <authorList>
            <person name="Poehlein A."/>
            <person name="Bengelsdorf F.R."/>
            <person name="Daniel R."/>
        </authorList>
    </citation>
    <scope>NUCLEOTIDE SEQUENCE [LARGE SCALE GENOMIC DNA]</scope>
    <source>
        <strain evidence="2 3">EA1</strain>
    </source>
</reference>
<comment type="caution">
    <text evidence="2">The sequence shown here is derived from an EMBL/GenBank/DDBJ whole genome shotgun (WGS) entry which is preliminary data.</text>
</comment>
<dbReference type="AlphaFoldDB" id="A0A6N8I5W7"/>
<feature type="region of interest" description="Disordered" evidence="1">
    <location>
        <begin position="34"/>
        <end position="176"/>
    </location>
</feature>
<dbReference type="Pfam" id="PF20187">
    <property type="entry name" value="DUF6550"/>
    <property type="match status" value="1"/>
</dbReference>
<evidence type="ECO:0000256" key="1">
    <source>
        <dbReference type="SAM" id="MobiDB-lite"/>
    </source>
</evidence>
<evidence type="ECO:0000313" key="2">
    <source>
        <dbReference type="EMBL" id="MVB13147.1"/>
    </source>
</evidence>
<dbReference type="InterPro" id="IPR046680">
    <property type="entry name" value="DUF6550"/>
</dbReference>
<proteinExistence type="predicted"/>
<organism evidence="2 3">
    <name type="scientific">Caproicibacter fermentans</name>
    <dbReference type="NCBI Taxonomy" id="2576756"/>
    <lineage>
        <taxon>Bacteria</taxon>
        <taxon>Bacillati</taxon>
        <taxon>Bacillota</taxon>
        <taxon>Clostridia</taxon>
        <taxon>Eubacteriales</taxon>
        <taxon>Acutalibacteraceae</taxon>
        <taxon>Caproicibacter</taxon>
    </lineage>
</organism>
<dbReference type="OrthoDB" id="2666372at2"/>